<evidence type="ECO:0000313" key="2">
    <source>
        <dbReference type="Proteomes" id="UP000253782"/>
    </source>
</evidence>
<evidence type="ECO:0000313" key="1">
    <source>
        <dbReference type="EMBL" id="RDD81519.1"/>
    </source>
</evidence>
<proteinExistence type="predicted"/>
<organism evidence="1 2">
    <name type="scientific">Dyella tabacisoli</name>
    <dbReference type="NCBI Taxonomy" id="2282381"/>
    <lineage>
        <taxon>Bacteria</taxon>
        <taxon>Pseudomonadati</taxon>
        <taxon>Pseudomonadota</taxon>
        <taxon>Gammaproteobacteria</taxon>
        <taxon>Lysobacterales</taxon>
        <taxon>Rhodanobacteraceae</taxon>
        <taxon>Dyella</taxon>
    </lineage>
</organism>
<dbReference type="SUPFAM" id="SSF51126">
    <property type="entry name" value="Pectin lyase-like"/>
    <property type="match status" value="1"/>
</dbReference>
<sequence>MAPRTQLVQASASWPNATNTGYQAEPNYPGHLTTYSPIPNGTACSGPIDSNKTYSYCYFPNGVEIGTAGVPGIPVNVRFVGCLFESDVNGFGNGSQAVAKYSNGNNIVFSYSTFKPLGVAAPPVSYEQGVSYGVNQVEDLPTYNAGSFSVDHSNFWGFAEAIQIGLSSQQQPVTIRDSYIHDTRADGGGIDHTDGILSNDGDTVAYLTIDHNTLVSVANNEAIALQYSTAYYDHVTVTNNYVSGWHNTVDFGGDGAGNTNDTFTGNVYGTDLMPTNSALYSVYDGDNRWEKAFGNTWRNNTLYVVPGSSYMPVTDSGKFWVPQWTDQGWPLVWAADWAQ</sequence>
<reference evidence="1 2" key="1">
    <citation type="submission" date="2018-07" db="EMBL/GenBank/DDBJ databases">
        <title>Dyella tabacisoli L4-6T, whole genome shotgun sequence.</title>
        <authorList>
            <person name="Zhou X.-K."/>
            <person name="Li W.-J."/>
            <person name="Duan Y.-Q."/>
        </authorList>
    </citation>
    <scope>NUCLEOTIDE SEQUENCE [LARGE SCALE GENOMIC DNA]</scope>
    <source>
        <strain evidence="1 2">L4-6</strain>
    </source>
</reference>
<protein>
    <recommendedName>
        <fullName evidence="3">Right-handed parallel beta-helix repeat-containing protein</fullName>
    </recommendedName>
</protein>
<comment type="caution">
    <text evidence="1">The sequence shown here is derived from an EMBL/GenBank/DDBJ whole genome shotgun (WGS) entry which is preliminary data.</text>
</comment>
<dbReference type="EMBL" id="QQAH01000009">
    <property type="protein sequence ID" value="RDD81519.1"/>
    <property type="molecule type" value="Genomic_DNA"/>
</dbReference>
<dbReference type="InterPro" id="IPR011050">
    <property type="entry name" value="Pectin_lyase_fold/virulence"/>
</dbReference>
<accession>A0A369UT48</accession>
<keyword evidence="2" id="KW-1185">Reference proteome</keyword>
<evidence type="ECO:0008006" key="3">
    <source>
        <dbReference type="Google" id="ProtNLM"/>
    </source>
</evidence>
<name>A0A369UT48_9GAMM</name>
<gene>
    <name evidence="1" type="ORF">DVJ77_10070</name>
</gene>
<dbReference type="AlphaFoldDB" id="A0A369UT48"/>
<dbReference type="Proteomes" id="UP000253782">
    <property type="component" value="Unassembled WGS sequence"/>
</dbReference>